<sequence>MLASFRFLIAATNALLQLALLGAVRCYQWWLSPVFGQACRYSPTCSNYALQALRRYGPWRGGWKSLTRLLRCHPWGGGGSDPP</sequence>
<keyword evidence="3" id="KW-1185">Reference proteome</keyword>
<dbReference type="GO" id="GO:0005886">
    <property type="term" value="C:plasma membrane"/>
    <property type="evidence" value="ECO:0007669"/>
    <property type="project" value="UniProtKB-SubCell"/>
</dbReference>
<organism evidence="2 3">
    <name type="scientific">Botrimarina hoheduenensis</name>
    <dbReference type="NCBI Taxonomy" id="2528000"/>
    <lineage>
        <taxon>Bacteria</taxon>
        <taxon>Pseudomonadati</taxon>
        <taxon>Planctomycetota</taxon>
        <taxon>Planctomycetia</taxon>
        <taxon>Pirellulales</taxon>
        <taxon>Lacipirellulaceae</taxon>
        <taxon>Botrimarina</taxon>
    </lineage>
</organism>
<comment type="similarity">
    <text evidence="1">Belongs to the UPF0161 family.</text>
</comment>
<evidence type="ECO:0000313" key="3">
    <source>
        <dbReference type="Proteomes" id="UP000318995"/>
    </source>
</evidence>
<dbReference type="RefSeq" id="WP_146570802.1">
    <property type="nucleotide sequence ID" value="NZ_SJPH01000001.1"/>
</dbReference>
<dbReference type="Proteomes" id="UP000318995">
    <property type="component" value="Unassembled WGS sequence"/>
</dbReference>
<dbReference type="Pfam" id="PF01809">
    <property type="entry name" value="YidD"/>
    <property type="match status" value="1"/>
</dbReference>
<dbReference type="OrthoDB" id="9801753at2"/>
<name>A0A5C5WCG6_9BACT</name>
<reference evidence="2 3" key="1">
    <citation type="submission" date="2019-02" db="EMBL/GenBank/DDBJ databases">
        <title>Deep-cultivation of Planctomycetes and their phenomic and genomic characterization uncovers novel biology.</title>
        <authorList>
            <person name="Wiegand S."/>
            <person name="Jogler M."/>
            <person name="Boedeker C."/>
            <person name="Pinto D."/>
            <person name="Vollmers J."/>
            <person name="Rivas-Marin E."/>
            <person name="Kohn T."/>
            <person name="Peeters S.H."/>
            <person name="Heuer A."/>
            <person name="Rast P."/>
            <person name="Oberbeckmann S."/>
            <person name="Bunk B."/>
            <person name="Jeske O."/>
            <person name="Meyerdierks A."/>
            <person name="Storesund J.E."/>
            <person name="Kallscheuer N."/>
            <person name="Luecker S."/>
            <person name="Lage O.M."/>
            <person name="Pohl T."/>
            <person name="Merkel B.J."/>
            <person name="Hornburger P."/>
            <person name="Mueller R.-W."/>
            <person name="Bruemmer F."/>
            <person name="Labrenz M."/>
            <person name="Spormann A.M."/>
            <person name="Op Den Camp H."/>
            <person name="Overmann J."/>
            <person name="Amann R."/>
            <person name="Jetten M.S.M."/>
            <person name="Mascher T."/>
            <person name="Medema M.H."/>
            <person name="Devos D.P."/>
            <person name="Kaster A.-K."/>
            <person name="Ovreas L."/>
            <person name="Rohde M."/>
            <person name="Galperin M.Y."/>
            <person name="Jogler C."/>
        </authorList>
    </citation>
    <scope>NUCLEOTIDE SEQUENCE [LARGE SCALE GENOMIC DNA]</scope>
    <source>
        <strain evidence="2 3">Pla111</strain>
    </source>
</reference>
<dbReference type="NCBIfam" id="TIGR00278">
    <property type="entry name" value="membrane protein insertion efficiency factor YidD"/>
    <property type="match status" value="1"/>
</dbReference>
<dbReference type="PANTHER" id="PTHR33383:SF1">
    <property type="entry name" value="MEMBRANE PROTEIN INSERTION EFFICIENCY FACTOR-RELATED"/>
    <property type="match status" value="1"/>
</dbReference>
<dbReference type="InterPro" id="IPR002696">
    <property type="entry name" value="Membr_insert_effic_factor_YidD"/>
</dbReference>
<dbReference type="EMBL" id="SJPH01000001">
    <property type="protein sequence ID" value="TWT48606.1"/>
    <property type="molecule type" value="Genomic_DNA"/>
</dbReference>
<proteinExistence type="inferred from homology"/>
<comment type="subcellular location">
    <subcellularLocation>
        <location evidence="1">Cell membrane</location>
        <topology evidence="1">Peripheral membrane protein</topology>
        <orientation evidence="1">Cytoplasmic side</orientation>
    </subcellularLocation>
</comment>
<evidence type="ECO:0000256" key="1">
    <source>
        <dbReference type="HAMAP-Rule" id="MF_00386"/>
    </source>
</evidence>
<evidence type="ECO:0000313" key="2">
    <source>
        <dbReference type="EMBL" id="TWT48606.1"/>
    </source>
</evidence>
<comment type="function">
    <text evidence="1">Could be involved in insertion of integral membrane proteins into the membrane.</text>
</comment>
<dbReference type="PANTHER" id="PTHR33383">
    <property type="entry name" value="MEMBRANE PROTEIN INSERTION EFFICIENCY FACTOR-RELATED"/>
    <property type="match status" value="1"/>
</dbReference>
<comment type="caution">
    <text evidence="2">The sequence shown here is derived from an EMBL/GenBank/DDBJ whole genome shotgun (WGS) entry which is preliminary data.</text>
</comment>
<protein>
    <recommendedName>
        <fullName evidence="1">Putative membrane protein insertion efficiency factor</fullName>
    </recommendedName>
</protein>
<accession>A0A5C5WCG6</accession>
<gene>
    <name evidence="2" type="primary">yidD</name>
    <name evidence="2" type="ORF">Pla111_03810</name>
</gene>
<dbReference type="SMART" id="SM01234">
    <property type="entry name" value="Haemolytic"/>
    <property type="match status" value="1"/>
</dbReference>
<dbReference type="HAMAP" id="MF_00386">
    <property type="entry name" value="UPF0161_YidD"/>
    <property type="match status" value="1"/>
</dbReference>
<dbReference type="AlphaFoldDB" id="A0A5C5WCG6"/>
<keyword evidence="1" id="KW-0472">Membrane</keyword>
<keyword evidence="1" id="KW-1003">Cell membrane</keyword>